<keyword evidence="2" id="KW-0472">Membrane</keyword>
<protein>
    <submittedName>
        <fullName evidence="3">Uncharacterized protein</fullName>
    </submittedName>
</protein>
<organism evidence="3 4">
    <name type="scientific">Nesidiocoris tenuis</name>
    <dbReference type="NCBI Taxonomy" id="355587"/>
    <lineage>
        <taxon>Eukaryota</taxon>
        <taxon>Metazoa</taxon>
        <taxon>Ecdysozoa</taxon>
        <taxon>Arthropoda</taxon>
        <taxon>Hexapoda</taxon>
        <taxon>Insecta</taxon>
        <taxon>Pterygota</taxon>
        <taxon>Neoptera</taxon>
        <taxon>Paraneoptera</taxon>
        <taxon>Hemiptera</taxon>
        <taxon>Heteroptera</taxon>
        <taxon>Panheteroptera</taxon>
        <taxon>Cimicomorpha</taxon>
        <taxon>Miridae</taxon>
        <taxon>Dicyphina</taxon>
        <taxon>Nesidiocoris</taxon>
    </lineage>
</organism>
<dbReference type="Gene3D" id="3.30.450.20">
    <property type="entry name" value="PAS domain"/>
    <property type="match status" value="1"/>
</dbReference>
<proteinExistence type="predicted"/>
<dbReference type="OrthoDB" id="7788762at2759"/>
<evidence type="ECO:0000256" key="1">
    <source>
        <dbReference type="SAM" id="MobiDB-lite"/>
    </source>
</evidence>
<evidence type="ECO:0000313" key="3">
    <source>
        <dbReference type="EMBL" id="CAB0009463.1"/>
    </source>
</evidence>
<keyword evidence="4" id="KW-1185">Reference proteome</keyword>
<accession>A0A6H5GXN7</accession>
<feature type="region of interest" description="Disordered" evidence="1">
    <location>
        <begin position="74"/>
        <end position="101"/>
    </location>
</feature>
<keyword evidence="2" id="KW-1133">Transmembrane helix</keyword>
<sequence>MLIKQRLQQKQQQQYIKPQMSTTRSTTTKTISYILISGLISVSVRASLLLPTDLLGQSLFNITSLEDHDELKKNLSPSEADDVSPSRPSTSSGKEIAKSKRAERRSFYLRLRHKSTPRGEQPQYETVHVMGHLRVPSPPPSSSSKKRSPSGIYNLRDFFNFFPQRTSSTNSYGKGPASWSPRCPSCPWSFNNAVIHQLSVSCLIIFLLKTHSFARKGDKKAQGRVSMRRNDLSYARNREVFEAAN</sequence>
<name>A0A6H5GXN7_9HEMI</name>
<gene>
    <name evidence="3" type="ORF">NTEN_LOCUS14604</name>
</gene>
<evidence type="ECO:0000256" key="2">
    <source>
        <dbReference type="SAM" id="Phobius"/>
    </source>
</evidence>
<dbReference type="AlphaFoldDB" id="A0A6H5GXN7"/>
<reference evidence="3 4" key="1">
    <citation type="submission" date="2020-02" db="EMBL/GenBank/DDBJ databases">
        <authorList>
            <person name="Ferguson B K."/>
        </authorList>
    </citation>
    <scope>NUCLEOTIDE SEQUENCE [LARGE SCALE GENOMIC DNA]</scope>
</reference>
<dbReference type="Proteomes" id="UP000479000">
    <property type="component" value="Unassembled WGS sequence"/>
</dbReference>
<feature type="region of interest" description="Disordered" evidence="1">
    <location>
        <begin position="1"/>
        <end position="22"/>
    </location>
</feature>
<dbReference type="EMBL" id="CADCXU010021814">
    <property type="protein sequence ID" value="CAB0009463.1"/>
    <property type="molecule type" value="Genomic_DNA"/>
</dbReference>
<feature type="transmembrane region" description="Helical" evidence="2">
    <location>
        <begin position="30"/>
        <end position="50"/>
    </location>
</feature>
<evidence type="ECO:0000313" key="4">
    <source>
        <dbReference type="Proteomes" id="UP000479000"/>
    </source>
</evidence>
<keyword evidence="2" id="KW-0812">Transmembrane</keyword>